<dbReference type="Proteomes" id="UP001161406">
    <property type="component" value="Unassembled WGS sequence"/>
</dbReference>
<proteinExistence type="predicted"/>
<comment type="caution">
    <text evidence="2">The sequence shown here is derived from an EMBL/GenBank/DDBJ whole genome shotgun (WGS) entry which is preliminary data.</text>
</comment>
<reference evidence="2" key="2">
    <citation type="submission" date="2023-01" db="EMBL/GenBank/DDBJ databases">
        <title>Draft genome sequence of Devosia yakushimensis strain NBRC 103855.</title>
        <authorList>
            <person name="Sun Q."/>
            <person name="Mori K."/>
        </authorList>
    </citation>
    <scope>NUCLEOTIDE SEQUENCE</scope>
    <source>
        <strain evidence="2">NBRC 103855</strain>
    </source>
</reference>
<organism evidence="2 3">
    <name type="scientific">Devosia yakushimensis</name>
    <dbReference type="NCBI Taxonomy" id="470028"/>
    <lineage>
        <taxon>Bacteria</taxon>
        <taxon>Pseudomonadati</taxon>
        <taxon>Pseudomonadota</taxon>
        <taxon>Alphaproteobacteria</taxon>
        <taxon>Hyphomicrobiales</taxon>
        <taxon>Devosiaceae</taxon>
        <taxon>Devosia</taxon>
    </lineage>
</organism>
<feature type="region of interest" description="Disordered" evidence="1">
    <location>
        <begin position="82"/>
        <end position="107"/>
    </location>
</feature>
<name>A0ABQ5UDS0_9HYPH</name>
<protein>
    <submittedName>
        <fullName evidence="2">Uncharacterized protein</fullName>
    </submittedName>
</protein>
<sequence>MIVILGAAIDLAGSQQLGHSITRRATARPWPAPGVVAGLSIFGGIDAEQTDALIAKAETIAIAGAGIAGNWWRRRIEPGRDHRCAAEQNNHQHGSKAPAKGSHPTFI</sequence>
<evidence type="ECO:0000313" key="2">
    <source>
        <dbReference type="EMBL" id="GLQ10232.1"/>
    </source>
</evidence>
<evidence type="ECO:0000256" key="1">
    <source>
        <dbReference type="SAM" id="MobiDB-lite"/>
    </source>
</evidence>
<evidence type="ECO:0000313" key="3">
    <source>
        <dbReference type="Proteomes" id="UP001161406"/>
    </source>
</evidence>
<dbReference type="EMBL" id="BSNG01000001">
    <property type="protein sequence ID" value="GLQ10232.1"/>
    <property type="molecule type" value="Genomic_DNA"/>
</dbReference>
<accession>A0ABQ5UDS0</accession>
<keyword evidence="3" id="KW-1185">Reference proteome</keyword>
<gene>
    <name evidence="2" type="ORF">GCM10007913_21640</name>
</gene>
<reference evidence="2" key="1">
    <citation type="journal article" date="2014" name="Int. J. Syst. Evol. Microbiol.">
        <title>Complete genome of a new Firmicutes species belonging to the dominant human colonic microbiota ('Ruminococcus bicirculans') reveals two chromosomes and a selective capacity to utilize plant glucans.</title>
        <authorList>
            <consortium name="NISC Comparative Sequencing Program"/>
            <person name="Wegmann U."/>
            <person name="Louis P."/>
            <person name="Goesmann A."/>
            <person name="Henrissat B."/>
            <person name="Duncan S.H."/>
            <person name="Flint H.J."/>
        </authorList>
    </citation>
    <scope>NUCLEOTIDE SEQUENCE</scope>
    <source>
        <strain evidence="2">NBRC 103855</strain>
    </source>
</reference>